<dbReference type="PANTHER" id="PTHR30492:SF0">
    <property type="entry name" value="METHYLGLYOXAL SYNTHASE"/>
    <property type="match status" value="1"/>
</dbReference>
<reference evidence="3" key="1">
    <citation type="submission" date="2020-06" db="EMBL/GenBank/DDBJ databases">
        <title>Unique genomic features of the anaerobic methanotrophic archaea.</title>
        <authorList>
            <person name="Chadwick G.L."/>
            <person name="Skennerton C.T."/>
            <person name="Laso-Perez R."/>
            <person name="Leu A.O."/>
            <person name="Speth D.R."/>
            <person name="Yu H."/>
            <person name="Morgan-Lang C."/>
            <person name="Hatzenpichler R."/>
            <person name="Goudeau D."/>
            <person name="Malmstrom R."/>
            <person name="Brazelton W.J."/>
            <person name="Woyke T."/>
            <person name="Hallam S.J."/>
            <person name="Tyson G.W."/>
            <person name="Wegener G."/>
            <person name="Boetius A."/>
            <person name="Orphan V."/>
        </authorList>
    </citation>
    <scope>NUCLEOTIDE SEQUENCE</scope>
</reference>
<dbReference type="InterPro" id="IPR004363">
    <property type="entry name" value="Methylgl_synth"/>
</dbReference>
<dbReference type="SUPFAM" id="SSF52335">
    <property type="entry name" value="Methylglyoxal synthase-like"/>
    <property type="match status" value="1"/>
</dbReference>
<dbReference type="PROSITE" id="PS51855">
    <property type="entry name" value="MGS"/>
    <property type="match status" value="1"/>
</dbReference>
<name>A0A7G9YI73_9EURY</name>
<protein>
    <submittedName>
        <fullName evidence="3">Methylglyoxal synthase</fullName>
        <ecNumber evidence="3">4.2.3.3</ecNumber>
    </submittedName>
</protein>
<dbReference type="SMART" id="SM00851">
    <property type="entry name" value="MGS"/>
    <property type="match status" value="1"/>
</dbReference>
<dbReference type="NCBIfam" id="NF003559">
    <property type="entry name" value="PRK05234.1"/>
    <property type="match status" value="1"/>
</dbReference>
<organism evidence="3">
    <name type="scientific">Candidatus Methanogaster sp. ANME-2c ERB4</name>
    <dbReference type="NCBI Taxonomy" id="2759911"/>
    <lineage>
        <taxon>Archaea</taxon>
        <taxon>Methanobacteriati</taxon>
        <taxon>Methanobacteriota</taxon>
        <taxon>Stenosarchaea group</taxon>
        <taxon>Methanomicrobia</taxon>
        <taxon>Methanosarcinales</taxon>
        <taxon>ANME-2 cluster</taxon>
        <taxon>Candidatus Methanogasteraceae</taxon>
        <taxon>Candidatus Methanogaster</taxon>
    </lineage>
</organism>
<dbReference type="EMBL" id="MT631272">
    <property type="protein sequence ID" value="QNO47707.1"/>
    <property type="molecule type" value="Genomic_DNA"/>
</dbReference>
<evidence type="ECO:0000256" key="1">
    <source>
        <dbReference type="ARBA" id="ARBA00022975"/>
    </source>
</evidence>
<dbReference type="GO" id="GO:0006221">
    <property type="term" value="P:pyrimidine nucleotide biosynthetic process"/>
    <property type="evidence" value="ECO:0007669"/>
    <property type="project" value="UniProtKB-KW"/>
</dbReference>
<keyword evidence="3" id="KW-0456">Lyase</keyword>
<feature type="domain" description="MGS-like" evidence="2">
    <location>
        <begin position="17"/>
        <end position="146"/>
    </location>
</feature>
<dbReference type="GO" id="GO:0005829">
    <property type="term" value="C:cytosol"/>
    <property type="evidence" value="ECO:0007669"/>
    <property type="project" value="TreeGrafter"/>
</dbReference>
<dbReference type="Gene3D" id="3.40.50.1380">
    <property type="entry name" value="Methylglyoxal synthase-like domain"/>
    <property type="match status" value="1"/>
</dbReference>
<proteinExistence type="predicted"/>
<evidence type="ECO:0000313" key="3">
    <source>
        <dbReference type="EMBL" id="QNO47707.1"/>
    </source>
</evidence>
<accession>A0A7G9YI73</accession>
<keyword evidence="1" id="KW-0665">Pyrimidine biosynthesis</keyword>
<dbReference type="InterPro" id="IPR011607">
    <property type="entry name" value="MGS-like_dom"/>
</dbReference>
<dbReference type="Pfam" id="PF02142">
    <property type="entry name" value="MGS"/>
    <property type="match status" value="1"/>
</dbReference>
<dbReference type="PANTHER" id="PTHR30492">
    <property type="entry name" value="METHYLGLYOXAL SYNTHASE"/>
    <property type="match status" value="1"/>
</dbReference>
<dbReference type="EC" id="4.2.3.3" evidence="3"/>
<dbReference type="GO" id="GO:0008929">
    <property type="term" value="F:methylglyoxal synthase activity"/>
    <property type="evidence" value="ECO:0007669"/>
    <property type="project" value="UniProtKB-EC"/>
</dbReference>
<dbReference type="InterPro" id="IPR036914">
    <property type="entry name" value="MGS-like_dom_sf"/>
</dbReference>
<gene>
    <name evidence="3" type="primary">mgsA</name>
    <name evidence="3" type="ORF">LDJELIEA_00005</name>
</gene>
<sequence>MFYEQDLNIKCDQICMGELTVKIHIALVVQEGMKDNLQKLVNEHKTVLSNNYIVSTKGTADYLHENTEIIVTEIVNSGQEGGDISIANMLLEGDIDVAIFLLNPIRYFPHCQDAYALMRVCNFKNIPLAMNMKTAGLILSNISRES</sequence>
<dbReference type="AlphaFoldDB" id="A0A7G9YI73"/>
<dbReference type="GO" id="GO:0019242">
    <property type="term" value="P:methylglyoxal biosynthetic process"/>
    <property type="evidence" value="ECO:0007669"/>
    <property type="project" value="InterPro"/>
</dbReference>
<evidence type="ECO:0000259" key="2">
    <source>
        <dbReference type="PROSITE" id="PS51855"/>
    </source>
</evidence>